<accession>A0ACB0K540</accession>
<proteinExistence type="predicted"/>
<protein>
    <submittedName>
        <fullName evidence="1">Uncharacterized protein</fullName>
    </submittedName>
</protein>
<sequence length="631" mass="72268">MEDTKGGMRRVGSVKDVINLYDDRSHKIADNDSPSLKKTQIDSSLNPTSRTRELHKARRDIGRYKESRWSAESEKSQAESELSNAKKTVKSLSSMLAESSYKVKAQMRDIETLEKKGKGQHGAMVTRKNENREYAQVMRELEYLKKELFKLKLDVASVLEEKSRAEKEIEASTSKMITCTRKEEVLRKEIDEANEEQVLAELARIEALKEFEDIRAQREREKEEFLSKLETTRKKLKEATEEINESKELEMKLAITVSDVDILQNQLNLVKEMEKRVQGDESVKLLEGSLRKDDESGDSIELLTIKEEIEAAKKELALTRDESFQFMAAMDVIRNELRHVTKETARLKKNDSAVQNLNSKLLRTKTKLEAACAAEEKARSLVISLSHSLENLKTETDEAKKEKELITQDIITTKAEIQKTEIEIDMNEEKLQGVMKELEEAKTTEALALEKLKTLSETTMKERALTEKHSSKITISKFEYEYLTNHAAAAEELADKKVAAAEAWIEALKASEREILLETKIVQRELKERMLKEEREVYVKEKTIGRRVSSEEFDRTRKRDKSSSKNLQIGVSRKSIKSNGSMTPSKRAKFQKAASPATRHVSPFTLKKRKKVIPNLAKLFSGKKNTITTEF</sequence>
<keyword evidence="2" id="KW-1185">Reference proteome</keyword>
<dbReference type="Proteomes" id="UP001177021">
    <property type="component" value="Unassembled WGS sequence"/>
</dbReference>
<dbReference type="EMBL" id="CASHSV030000141">
    <property type="protein sequence ID" value="CAJ2651458.1"/>
    <property type="molecule type" value="Genomic_DNA"/>
</dbReference>
<name>A0ACB0K540_TRIPR</name>
<comment type="caution">
    <text evidence="1">The sequence shown here is derived from an EMBL/GenBank/DDBJ whole genome shotgun (WGS) entry which is preliminary data.</text>
</comment>
<gene>
    <name evidence="1" type="ORF">MILVUS5_LOCUS19095</name>
</gene>
<evidence type="ECO:0000313" key="2">
    <source>
        <dbReference type="Proteomes" id="UP001177021"/>
    </source>
</evidence>
<reference evidence="1" key="1">
    <citation type="submission" date="2023-10" db="EMBL/GenBank/DDBJ databases">
        <authorList>
            <person name="Rodriguez Cubillos JULIANA M."/>
            <person name="De Vega J."/>
        </authorList>
    </citation>
    <scope>NUCLEOTIDE SEQUENCE</scope>
</reference>
<evidence type="ECO:0000313" key="1">
    <source>
        <dbReference type="EMBL" id="CAJ2651458.1"/>
    </source>
</evidence>
<organism evidence="1 2">
    <name type="scientific">Trifolium pratense</name>
    <name type="common">Red clover</name>
    <dbReference type="NCBI Taxonomy" id="57577"/>
    <lineage>
        <taxon>Eukaryota</taxon>
        <taxon>Viridiplantae</taxon>
        <taxon>Streptophyta</taxon>
        <taxon>Embryophyta</taxon>
        <taxon>Tracheophyta</taxon>
        <taxon>Spermatophyta</taxon>
        <taxon>Magnoliopsida</taxon>
        <taxon>eudicotyledons</taxon>
        <taxon>Gunneridae</taxon>
        <taxon>Pentapetalae</taxon>
        <taxon>rosids</taxon>
        <taxon>fabids</taxon>
        <taxon>Fabales</taxon>
        <taxon>Fabaceae</taxon>
        <taxon>Papilionoideae</taxon>
        <taxon>50 kb inversion clade</taxon>
        <taxon>NPAAA clade</taxon>
        <taxon>Hologalegina</taxon>
        <taxon>IRL clade</taxon>
        <taxon>Trifolieae</taxon>
        <taxon>Trifolium</taxon>
    </lineage>
</organism>